<evidence type="ECO:0000313" key="2">
    <source>
        <dbReference type="EMBL" id="TGJ72684.1"/>
    </source>
</evidence>
<reference evidence="2 3" key="1">
    <citation type="submission" date="2019-03" db="EMBL/GenBank/DDBJ databases">
        <title>Nematode-trapping fungi genome.</title>
        <authorList>
            <person name="Vidal-Diez De Ulzurrun G."/>
        </authorList>
    </citation>
    <scope>NUCLEOTIDE SEQUENCE [LARGE SCALE GENOMIC DNA]</scope>
    <source>
        <strain evidence="2 3">TWF154</strain>
    </source>
</reference>
<keyword evidence="1" id="KW-0472">Membrane</keyword>
<accession>A0A8H2EB93</accession>
<dbReference type="Proteomes" id="UP000297595">
    <property type="component" value="Unassembled WGS sequence"/>
</dbReference>
<evidence type="ECO:0000256" key="1">
    <source>
        <dbReference type="SAM" id="Phobius"/>
    </source>
</evidence>
<evidence type="ECO:0000313" key="3">
    <source>
        <dbReference type="Proteomes" id="UP000297595"/>
    </source>
</evidence>
<dbReference type="EMBL" id="SOZJ01000002">
    <property type="protein sequence ID" value="TGJ72684.1"/>
    <property type="molecule type" value="Genomic_DNA"/>
</dbReference>
<comment type="caution">
    <text evidence="2">The sequence shown here is derived from an EMBL/GenBank/DDBJ whole genome shotgun (WGS) entry which is preliminary data.</text>
</comment>
<name>A0A8H2EB93_ORBOL</name>
<dbReference type="AlphaFoldDB" id="A0A8H2EB93"/>
<sequence length="80" mass="9099">MRLGQADTRQDYGEYGRWYSLTPMHVKALNLEILFLVAALATFKPIVAGVLKYNSSTNLYLKSKYLIPMALQFRAVVESI</sequence>
<feature type="transmembrane region" description="Helical" evidence="1">
    <location>
        <begin position="33"/>
        <end position="54"/>
    </location>
</feature>
<keyword evidence="1" id="KW-1133">Transmembrane helix</keyword>
<protein>
    <submittedName>
        <fullName evidence="2">Uncharacterized protein</fullName>
    </submittedName>
</protein>
<proteinExistence type="predicted"/>
<gene>
    <name evidence="2" type="ORF">EYR41_004560</name>
</gene>
<keyword evidence="1" id="KW-0812">Transmembrane</keyword>
<organism evidence="2 3">
    <name type="scientific">Orbilia oligospora</name>
    <name type="common">Nematode-trapping fungus</name>
    <name type="synonym">Arthrobotrys oligospora</name>
    <dbReference type="NCBI Taxonomy" id="2813651"/>
    <lineage>
        <taxon>Eukaryota</taxon>
        <taxon>Fungi</taxon>
        <taxon>Dikarya</taxon>
        <taxon>Ascomycota</taxon>
        <taxon>Pezizomycotina</taxon>
        <taxon>Orbiliomycetes</taxon>
        <taxon>Orbiliales</taxon>
        <taxon>Orbiliaceae</taxon>
        <taxon>Orbilia</taxon>
    </lineage>
</organism>